<dbReference type="AlphaFoldDB" id="X0ZAM8"/>
<evidence type="ECO:0000256" key="1">
    <source>
        <dbReference type="SAM" id="Phobius"/>
    </source>
</evidence>
<dbReference type="EMBL" id="BART01003328">
    <property type="protein sequence ID" value="GAG55352.1"/>
    <property type="molecule type" value="Genomic_DNA"/>
</dbReference>
<feature type="transmembrane region" description="Helical" evidence="1">
    <location>
        <begin position="18"/>
        <end position="36"/>
    </location>
</feature>
<protein>
    <submittedName>
        <fullName evidence="2">Uncharacterized protein</fullName>
    </submittedName>
</protein>
<feature type="transmembrane region" description="Helical" evidence="1">
    <location>
        <begin position="62"/>
        <end position="81"/>
    </location>
</feature>
<reference evidence="2" key="1">
    <citation type="journal article" date="2014" name="Front. Microbiol.">
        <title>High frequency of phylogenetically diverse reductive dehalogenase-homologous genes in deep subseafloor sedimentary metagenomes.</title>
        <authorList>
            <person name="Kawai M."/>
            <person name="Futagami T."/>
            <person name="Toyoda A."/>
            <person name="Takaki Y."/>
            <person name="Nishi S."/>
            <person name="Hori S."/>
            <person name="Arai W."/>
            <person name="Tsubouchi T."/>
            <person name="Morono Y."/>
            <person name="Uchiyama I."/>
            <person name="Ito T."/>
            <person name="Fujiyama A."/>
            <person name="Inagaki F."/>
            <person name="Takami H."/>
        </authorList>
    </citation>
    <scope>NUCLEOTIDE SEQUENCE</scope>
    <source>
        <strain evidence="2">Expedition CK06-06</strain>
    </source>
</reference>
<accession>X0ZAM8</accession>
<keyword evidence="1" id="KW-1133">Transmembrane helix</keyword>
<evidence type="ECO:0000313" key="2">
    <source>
        <dbReference type="EMBL" id="GAG55352.1"/>
    </source>
</evidence>
<sequence length="155" mass="17754">MKLLHTFLKEIRYNIKGILILALCFGLFFLAFMAIYDPTLFEDMEALLASYPEAIKQMVGKYIALTTFGGFINVYLFSLGINMNDIASNIGSYKSESNELAVKFLQSMVQELDKYKDKSGYGVLSKRVSEMISFFEYNVKVLEKIKESSFIKELK</sequence>
<proteinExistence type="predicted"/>
<organism evidence="2">
    <name type="scientific">marine sediment metagenome</name>
    <dbReference type="NCBI Taxonomy" id="412755"/>
    <lineage>
        <taxon>unclassified sequences</taxon>
        <taxon>metagenomes</taxon>
        <taxon>ecological metagenomes</taxon>
    </lineage>
</organism>
<gene>
    <name evidence="2" type="ORF">S01H4_09291</name>
</gene>
<name>X0ZAM8_9ZZZZ</name>
<comment type="caution">
    <text evidence="2">The sequence shown here is derived from an EMBL/GenBank/DDBJ whole genome shotgun (WGS) entry which is preliminary data.</text>
</comment>
<keyword evidence="1" id="KW-0472">Membrane</keyword>
<keyword evidence="1" id="KW-0812">Transmembrane</keyword>